<organism evidence="4 5">
    <name type="scientific">Mycobacterium malmoense</name>
    <dbReference type="NCBI Taxonomy" id="1780"/>
    <lineage>
        <taxon>Bacteria</taxon>
        <taxon>Bacillati</taxon>
        <taxon>Actinomycetota</taxon>
        <taxon>Actinomycetes</taxon>
        <taxon>Mycobacteriales</taxon>
        <taxon>Mycobacteriaceae</taxon>
        <taxon>Mycobacterium</taxon>
    </lineage>
</organism>
<evidence type="ECO:0000256" key="3">
    <source>
        <dbReference type="ARBA" id="ARBA00024247"/>
    </source>
</evidence>
<sequence>MAELPVEPDGIRVTVRYFAAARAAAGTESEMVMLRPGTTVAELVGRLADPGSRLAAVLTRCSYLCDGTAVRDQATALRSGDTIDVLPPFAGG</sequence>
<dbReference type="RefSeq" id="WP_071508964.1">
    <property type="nucleotide sequence ID" value="NZ_CP060015.1"/>
</dbReference>
<dbReference type="InterPro" id="IPR003749">
    <property type="entry name" value="ThiS/MoaD-like"/>
</dbReference>
<comment type="caution">
    <text evidence="4">The sequence shown here is derived from an EMBL/GenBank/DDBJ whole genome shotgun (WGS) entry which is preliminary data.</text>
</comment>
<dbReference type="EMBL" id="MVHV01000040">
    <property type="protein sequence ID" value="ORA77520.1"/>
    <property type="molecule type" value="Genomic_DNA"/>
</dbReference>
<dbReference type="Gene3D" id="3.10.20.30">
    <property type="match status" value="1"/>
</dbReference>
<dbReference type="SUPFAM" id="SSF54285">
    <property type="entry name" value="MoaD/ThiS"/>
    <property type="match status" value="1"/>
</dbReference>
<dbReference type="InterPro" id="IPR016155">
    <property type="entry name" value="Mopterin_synth/thiamin_S_b"/>
</dbReference>
<keyword evidence="1" id="KW-0547">Nucleotide-binding</keyword>
<dbReference type="Proteomes" id="UP000243140">
    <property type="component" value="Unassembled WGS sequence"/>
</dbReference>
<dbReference type="PANTHER" id="PTHR33359">
    <property type="entry name" value="MOLYBDOPTERIN SYNTHASE SULFUR CARRIER SUBUNIT"/>
    <property type="match status" value="1"/>
</dbReference>
<gene>
    <name evidence="4" type="ORF">BST29_23235</name>
</gene>
<dbReference type="InterPro" id="IPR012675">
    <property type="entry name" value="Beta-grasp_dom_sf"/>
</dbReference>
<evidence type="ECO:0000313" key="4">
    <source>
        <dbReference type="EMBL" id="ORA77520.1"/>
    </source>
</evidence>
<evidence type="ECO:0000313" key="5">
    <source>
        <dbReference type="Proteomes" id="UP000243140"/>
    </source>
</evidence>
<proteinExistence type="inferred from homology"/>
<name>A0ABX3SKI3_MYCMA</name>
<evidence type="ECO:0000256" key="2">
    <source>
        <dbReference type="ARBA" id="ARBA00024200"/>
    </source>
</evidence>
<protein>
    <recommendedName>
        <fullName evidence="3">Molybdopterin synthase sulfur carrier subunit</fullName>
    </recommendedName>
</protein>
<accession>A0ABX3SKI3</accession>
<dbReference type="Pfam" id="PF02597">
    <property type="entry name" value="ThiS"/>
    <property type="match status" value="1"/>
</dbReference>
<dbReference type="PANTHER" id="PTHR33359:SF1">
    <property type="entry name" value="MOLYBDOPTERIN SYNTHASE SULFUR CARRIER SUBUNIT"/>
    <property type="match status" value="1"/>
</dbReference>
<evidence type="ECO:0000256" key="1">
    <source>
        <dbReference type="ARBA" id="ARBA00022741"/>
    </source>
</evidence>
<dbReference type="InterPro" id="IPR044672">
    <property type="entry name" value="MOCS2A"/>
</dbReference>
<comment type="similarity">
    <text evidence="2">Belongs to the MoaD family.</text>
</comment>
<keyword evidence="5" id="KW-1185">Reference proteome</keyword>
<reference evidence="4 5" key="1">
    <citation type="submission" date="2017-02" db="EMBL/GenBank/DDBJ databases">
        <title>The new phylogeny of genus Mycobacterium.</title>
        <authorList>
            <person name="Tortoli E."/>
            <person name="Trovato A."/>
            <person name="Cirillo D.M."/>
        </authorList>
    </citation>
    <scope>NUCLEOTIDE SEQUENCE [LARGE SCALE GENOMIC DNA]</scope>
    <source>
        <strain evidence="4 5">IP1130001</strain>
    </source>
</reference>